<evidence type="ECO:0000313" key="1">
    <source>
        <dbReference type="EMBL" id="ACS80171.1"/>
    </source>
</evidence>
<dbReference type="SUPFAM" id="SSF69279">
    <property type="entry name" value="Phage tail proteins"/>
    <property type="match status" value="1"/>
</dbReference>
<keyword evidence="2" id="KW-1185">Reference proteome</keyword>
<reference evidence="1 2" key="1">
    <citation type="submission" date="2009-06" db="EMBL/GenBank/DDBJ databases">
        <title>Complete sequence of Desulfovibrio salexigens DSM 2638.</title>
        <authorList>
            <consortium name="US DOE Joint Genome Institute"/>
            <person name="Lucas S."/>
            <person name="Copeland A."/>
            <person name="Lapidus A."/>
            <person name="Glavina del Rio T."/>
            <person name="Tice H."/>
            <person name="Bruce D."/>
            <person name="Goodwin L."/>
            <person name="Pitluck S."/>
            <person name="Munk A.C."/>
            <person name="Brettin T."/>
            <person name="Detter J.C."/>
            <person name="Han C."/>
            <person name="Tapia R."/>
            <person name="Larimer F."/>
            <person name="Land M."/>
            <person name="Hauser L."/>
            <person name="Kyrpides N."/>
            <person name="Anderson I."/>
            <person name="Wall J.D."/>
            <person name="Arkin A.P."/>
            <person name="Dehal P."/>
            <person name="Chivian D."/>
            <person name="Giles B."/>
            <person name="Hazen T.C."/>
        </authorList>
    </citation>
    <scope>NUCLEOTIDE SEQUENCE [LARGE SCALE GENOMIC DNA]</scope>
    <source>
        <strain evidence="2">ATCC 14822 / DSM 2638 / NCIMB 8403 / VKM B-1763</strain>
    </source>
</reference>
<accession>C6BVW8</accession>
<dbReference type="EMBL" id="CP001649">
    <property type="protein sequence ID" value="ACS80171.1"/>
    <property type="molecule type" value="Genomic_DNA"/>
</dbReference>
<dbReference type="STRING" id="526222.Desal_2111"/>
<proteinExistence type="predicted"/>
<dbReference type="Pfam" id="PF05954">
    <property type="entry name" value="Phage_GPD"/>
    <property type="match status" value="1"/>
</dbReference>
<organism evidence="1 2">
    <name type="scientific">Maridesulfovibrio salexigens (strain ATCC 14822 / DSM 2638 / NCIMB 8403 / VKM B-1763)</name>
    <name type="common">Desulfovibrio salexigens</name>
    <dbReference type="NCBI Taxonomy" id="526222"/>
    <lineage>
        <taxon>Bacteria</taxon>
        <taxon>Pseudomonadati</taxon>
        <taxon>Thermodesulfobacteriota</taxon>
        <taxon>Desulfovibrionia</taxon>
        <taxon>Desulfovibrionales</taxon>
        <taxon>Desulfovibrionaceae</taxon>
        <taxon>Maridesulfovibrio</taxon>
    </lineage>
</organism>
<dbReference type="RefSeq" id="WP_015851987.1">
    <property type="nucleotide sequence ID" value="NC_012881.1"/>
</dbReference>
<dbReference type="Proteomes" id="UP000002601">
    <property type="component" value="Chromosome"/>
</dbReference>
<dbReference type="KEGG" id="dsa:Desal_2111"/>
<name>C6BVW8_MARSD</name>
<gene>
    <name evidence="1" type="ordered locus">Desal_2111</name>
</gene>
<protein>
    <submittedName>
        <fullName evidence="1">Late control D family protein</fullName>
    </submittedName>
</protein>
<evidence type="ECO:0000313" key="2">
    <source>
        <dbReference type="Proteomes" id="UP000002601"/>
    </source>
</evidence>
<sequence>MGLTHKPVYRVECNGKDITAAIQNDLISMTITDEAGVKSDSLDISINDKGYAVPPAGSQFKVWLGYGKAATYMGLYVLNSVRLTGPPDKMTIKAAGAPQDKSKSYSQLQTQKTRSWTPQTIGALVATVAADHGLDPAVAADLSGVALPHIDQMNESDMHLLTRIAADHDAIAKANGGKLIFAHKGQGKTVSGKSMPTIELVPNQVTSVSVDIESRTNFNSVVGLWRDVEGAQDVEEIAGSGEPVHRIRHIYPTPEAAITAAKGKLEAFQRGKQSLSGSLPGMPELRAECRLSLSGFRAEKNGLWSITRAIHKLGSGGYVTSVEGEKVKA</sequence>
<dbReference type="HOGENOM" id="CLU_037957_2_1_7"/>
<dbReference type="AlphaFoldDB" id="C6BVW8"/>
<dbReference type="eggNOG" id="COG3500">
    <property type="taxonomic scope" value="Bacteria"/>
</dbReference>
<dbReference type="OrthoDB" id="4070623at2"/>